<dbReference type="RefSeq" id="WP_303277917.1">
    <property type="nucleotide sequence ID" value="NZ_JAUOEK010000117.1"/>
</dbReference>
<dbReference type="InterPro" id="IPR009097">
    <property type="entry name" value="Cyclic_Pdiesterase"/>
</dbReference>
<dbReference type="Pfam" id="PF10469">
    <property type="entry name" value="AKAP7_NLS"/>
    <property type="match status" value="1"/>
</dbReference>
<dbReference type="EMBL" id="JAUOEK010000117">
    <property type="protein sequence ID" value="MDO5970227.1"/>
    <property type="molecule type" value="Genomic_DNA"/>
</dbReference>
<dbReference type="Gene3D" id="3.90.1140.10">
    <property type="entry name" value="Cyclic phosphodiesterase"/>
    <property type="match status" value="1"/>
</dbReference>
<organism evidence="3 4">
    <name type="scientific">Flavivirga aquimarina</name>
    <dbReference type="NCBI Taxonomy" id="2027862"/>
    <lineage>
        <taxon>Bacteria</taxon>
        <taxon>Pseudomonadati</taxon>
        <taxon>Bacteroidota</taxon>
        <taxon>Flavobacteriia</taxon>
        <taxon>Flavobacteriales</taxon>
        <taxon>Flavobacteriaceae</taxon>
        <taxon>Flavivirga</taxon>
    </lineage>
</organism>
<reference evidence="3" key="1">
    <citation type="submission" date="2023-07" db="EMBL/GenBank/DDBJ databases">
        <title>Two novel species in the genus Flavivirga.</title>
        <authorList>
            <person name="Kwon K."/>
        </authorList>
    </citation>
    <scope>NUCLEOTIDE SEQUENCE</scope>
    <source>
        <strain evidence="3">KCTC 52353</strain>
    </source>
</reference>
<proteinExistence type="predicted"/>
<dbReference type="Proteomes" id="UP001176883">
    <property type="component" value="Unassembled WGS sequence"/>
</dbReference>
<dbReference type="SUPFAM" id="SSF55144">
    <property type="entry name" value="LigT-like"/>
    <property type="match status" value="1"/>
</dbReference>
<evidence type="ECO:0000259" key="2">
    <source>
        <dbReference type="Pfam" id="PF10469"/>
    </source>
</evidence>
<keyword evidence="4" id="KW-1185">Reference proteome</keyword>
<keyword evidence="1" id="KW-0175">Coiled coil</keyword>
<feature type="domain" description="A-kinase anchor protein 7-like phosphoesterase" evidence="2">
    <location>
        <begin position="48"/>
        <end position="207"/>
    </location>
</feature>
<name>A0ABT8WB27_9FLAO</name>
<dbReference type="InterPro" id="IPR019510">
    <property type="entry name" value="AKAP7-like_phosphoesterase"/>
</dbReference>
<evidence type="ECO:0000256" key="1">
    <source>
        <dbReference type="SAM" id="Coils"/>
    </source>
</evidence>
<evidence type="ECO:0000313" key="3">
    <source>
        <dbReference type="EMBL" id="MDO5970227.1"/>
    </source>
</evidence>
<sequence>MNLESHYKKLYNESISKISSENYEIDNLIDSNKDNRLGITLLIRPPTEIKNRIQKFIKDIKEIEPNQYFYPNSDIHITVMSIISCYEGFDISTIDLEKYIELTKKCLIEKKDLNISFRGITASTSGIMIQGFMDNNELNEIRDRLRKEFKNSNLEQSLDKRYSIQTAHSTIVRFRKELSQKRKLLEFLDENINYEFGTFKVNEFELVYNDWYQRKKYVKEIHKFVT</sequence>
<gene>
    <name evidence="3" type="ORF">Q4Q35_10450</name>
</gene>
<accession>A0ABT8WB27</accession>
<protein>
    <submittedName>
        <fullName evidence="3">Mutarotase</fullName>
    </submittedName>
</protein>
<comment type="caution">
    <text evidence="3">The sequence shown here is derived from an EMBL/GenBank/DDBJ whole genome shotgun (WGS) entry which is preliminary data.</text>
</comment>
<evidence type="ECO:0000313" key="4">
    <source>
        <dbReference type="Proteomes" id="UP001176883"/>
    </source>
</evidence>
<feature type="coiled-coil region" evidence="1">
    <location>
        <begin position="135"/>
        <end position="191"/>
    </location>
</feature>